<dbReference type="AlphaFoldDB" id="A0A8T0HMT3"/>
<organism evidence="2 3">
    <name type="scientific">Ceratodon purpureus</name>
    <name type="common">Fire moss</name>
    <name type="synonym">Dicranum purpureum</name>
    <dbReference type="NCBI Taxonomy" id="3225"/>
    <lineage>
        <taxon>Eukaryota</taxon>
        <taxon>Viridiplantae</taxon>
        <taxon>Streptophyta</taxon>
        <taxon>Embryophyta</taxon>
        <taxon>Bryophyta</taxon>
        <taxon>Bryophytina</taxon>
        <taxon>Bryopsida</taxon>
        <taxon>Dicranidae</taxon>
        <taxon>Pseudoditrichales</taxon>
        <taxon>Ditrichaceae</taxon>
        <taxon>Ceratodon</taxon>
    </lineage>
</organism>
<evidence type="ECO:0000256" key="1">
    <source>
        <dbReference type="SAM" id="MobiDB-lite"/>
    </source>
</evidence>
<feature type="compositionally biased region" description="Basic and acidic residues" evidence="1">
    <location>
        <begin position="84"/>
        <end position="97"/>
    </location>
</feature>
<evidence type="ECO:0000313" key="2">
    <source>
        <dbReference type="EMBL" id="KAG0572139.1"/>
    </source>
</evidence>
<feature type="compositionally biased region" description="Gly residues" evidence="1">
    <location>
        <begin position="1"/>
        <end position="10"/>
    </location>
</feature>
<feature type="compositionally biased region" description="Basic residues" evidence="1">
    <location>
        <begin position="49"/>
        <end position="58"/>
    </location>
</feature>
<name>A0A8T0HMT3_CERPU</name>
<feature type="region of interest" description="Disordered" evidence="1">
    <location>
        <begin position="1"/>
        <end position="119"/>
    </location>
</feature>
<dbReference type="Proteomes" id="UP000822688">
    <property type="component" value="Chromosome V"/>
</dbReference>
<evidence type="ECO:0000313" key="3">
    <source>
        <dbReference type="Proteomes" id="UP000822688"/>
    </source>
</evidence>
<keyword evidence="3" id="KW-1185">Reference proteome</keyword>
<protein>
    <submittedName>
        <fullName evidence="2">Uncharacterized protein</fullName>
    </submittedName>
</protein>
<reference evidence="2" key="1">
    <citation type="submission" date="2020-06" db="EMBL/GenBank/DDBJ databases">
        <title>WGS assembly of Ceratodon purpureus strain R40.</title>
        <authorList>
            <person name="Carey S.B."/>
            <person name="Jenkins J."/>
            <person name="Shu S."/>
            <person name="Lovell J.T."/>
            <person name="Sreedasyam A."/>
            <person name="Maumus F."/>
            <person name="Tiley G.P."/>
            <person name="Fernandez-Pozo N."/>
            <person name="Barry K."/>
            <person name="Chen C."/>
            <person name="Wang M."/>
            <person name="Lipzen A."/>
            <person name="Daum C."/>
            <person name="Saski C.A."/>
            <person name="Payton A.C."/>
            <person name="Mcbreen J.C."/>
            <person name="Conrad R.E."/>
            <person name="Kollar L.M."/>
            <person name="Olsson S."/>
            <person name="Huttunen S."/>
            <person name="Landis J.B."/>
            <person name="Wickett N.J."/>
            <person name="Johnson M.G."/>
            <person name="Rensing S.A."/>
            <person name="Grimwood J."/>
            <person name="Schmutz J."/>
            <person name="Mcdaniel S.F."/>
        </authorList>
    </citation>
    <scope>NUCLEOTIDE SEQUENCE</scope>
    <source>
        <strain evidence="2">R40</strain>
    </source>
</reference>
<comment type="caution">
    <text evidence="2">The sequence shown here is derived from an EMBL/GenBank/DDBJ whole genome shotgun (WGS) entry which is preliminary data.</text>
</comment>
<gene>
    <name evidence="2" type="ORF">KC19_VG071800</name>
</gene>
<dbReference type="EMBL" id="CM026426">
    <property type="protein sequence ID" value="KAG0572139.1"/>
    <property type="molecule type" value="Genomic_DNA"/>
</dbReference>
<accession>A0A8T0HMT3</accession>
<feature type="compositionally biased region" description="Basic residues" evidence="1">
    <location>
        <begin position="65"/>
        <end position="83"/>
    </location>
</feature>
<proteinExistence type="predicted"/>
<sequence>MERKGGGGFEGMTYGEDRGLLVTLKGSERGAGMERASQGADSEAEIRGRGRGHGRGRRRDANDKRGRRGHKDRGGRTHRGRGRRFGEEEMTIERGFGKEGTLVSEGISESEGGGHGEERLMVEGPILCAEEMEDAGEMAGVMKVGGAVERRAV</sequence>